<dbReference type="HOGENOM" id="CLU_037618_0_1_11"/>
<dbReference type="Proteomes" id="UP000003963">
    <property type="component" value="Unassembled WGS sequence"/>
</dbReference>
<dbReference type="Gene3D" id="3.40.50.1820">
    <property type="entry name" value="alpha/beta hydrolase"/>
    <property type="match status" value="1"/>
</dbReference>
<reference evidence="2 3" key="1">
    <citation type="submission" date="2009-02" db="EMBL/GenBank/DDBJ databases">
        <title>Annotation of Streptomyces hygroscopicus strain ATCC 53653.</title>
        <authorList>
            <consortium name="The Broad Institute Genome Sequencing Platform"/>
            <consortium name="Broad Institute Microbial Sequencing Center"/>
            <person name="Fischbach M."/>
            <person name="Godfrey P."/>
            <person name="Ward D."/>
            <person name="Young S."/>
            <person name="Zeng Q."/>
            <person name="Koehrsen M."/>
            <person name="Alvarado L."/>
            <person name="Berlin A.M."/>
            <person name="Bochicchio J."/>
            <person name="Borenstein D."/>
            <person name="Chapman S.B."/>
            <person name="Chen Z."/>
            <person name="Engels R."/>
            <person name="Freedman E."/>
            <person name="Gellesch M."/>
            <person name="Goldberg J."/>
            <person name="Griggs A."/>
            <person name="Gujja S."/>
            <person name="Heilman E.R."/>
            <person name="Heiman D.I."/>
            <person name="Hepburn T.A."/>
            <person name="Howarth C."/>
            <person name="Jen D."/>
            <person name="Larson L."/>
            <person name="Lewis B."/>
            <person name="Mehta T."/>
            <person name="Park D."/>
            <person name="Pearson M."/>
            <person name="Richards J."/>
            <person name="Roberts A."/>
            <person name="Saif S."/>
            <person name="Shea T.D."/>
            <person name="Shenoy N."/>
            <person name="Sisk P."/>
            <person name="Stolte C."/>
            <person name="Sykes S.N."/>
            <person name="Thomson T."/>
            <person name="Walk T."/>
            <person name="White J."/>
            <person name="Yandava C."/>
            <person name="Straight P."/>
            <person name="Clardy J."/>
            <person name="Hung D."/>
            <person name="Kolter R."/>
            <person name="Mekalanos J."/>
            <person name="Walker S."/>
            <person name="Walsh C.T."/>
            <person name="Wieland-Brown L.C."/>
            <person name="Haas B."/>
            <person name="Nusbaum C."/>
            <person name="Birren B."/>
        </authorList>
    </citation>
    <scope>NUCLEOTIDE SEQUENCE [LARGE SCALE GENOMIC DNA]</scope>
    <source>
        <strain evidence="2 3">ATCC 53653</strain>
    </source>
</reference>
<dbReference type="InterPro" id="IPR050583">
    <property type="entry name" value="Mycobacterial_A85_antigen"/>
</dbReference>
<dbReference type="EMBL" id="GG657754">
    <property type="protein sequence ID" value="EFL26350.1"/>
    <property type="molecule type" value="Genomic_DNA"/>
</dbReference>
<organism evidence="2 3">
    <name type="scientific">Streptomyces himastatinicus ATCC 53653</name>
    <dbReference type="NCBI Taxonomy" id="457427"/>
    <lineage>
        <taxon>Bacteria</taxon>
        <taxon>Bacillati</taxon>
        <taxon>Actinomycetota</taxon>
        <taxon>Actinomycetes</taxon>
        <taxon>Kitasatosporales</taxon>
        <taxon>Streptomycetaceae</taxon>
        <taxon>Streptomyces</taxon>
        <taxon>Streptomyces violaceusniger group</taxon>
    </lineage>
</organism>
<gene>
    <name evidence="2" type="ORF">SSOG_06063</name>
</gene>
<dbReference type="InterPro" id="IPR000801">
    <property type="entry name" value="Esterase-like"/>
</dbReference>
<keyword evidence="3" id="KW-1185">Reference proteome</keyword>
<dbReference type="AlphaFoldDB" id="D9WTC8"/>
<dbReference type="SUPFAM" id="SSF53474">
    <property type="entry name" value="alpha/beta-Hydrolases"/>
    <property type="match status" value="1"/>
</dbReference>
<evidence type="ECO:0000256" key="1">
    <source>
        <dbReference type="SAM" id="MobiDB-lite"/>
    </source>
</evidence>
<sequence>MPCGRALPPSAGATGSRTPTASGRGAPGRPPSSAAGAARASACMSTFTLADRINEHVIDSALLRGNPLDDPAQRPLWVYTPPGYDDAPERRYPVTYLLLGYAGTLPVWCNRTAFRKPVPELADEIFARGEAPGMLLVFVDAWTTYGGSQFIDSPGTGRYHSYLCEEVVPYVDARYRTLPARDHRAIAGKSSGGLGATVTSMLRPDLFGAFATHSGDSLSEAQYHPHFLTAARQLRPYDGDIFRWWDDFRSRTAFIKEEDLNLLEILGVSACFSPGPDGSPTLPFDPRTGALRENEWQRWLAWDPVRMATTHADALRSQRGIWIDAGTHDEWFLDLGALAFRDALTEVGVADDIVHFELFEGGHHAVEYRMPPALAWLAHRIADRP</sequence>
<dbReference type="PANTHER" id="PTHR48098">
    <property type="entry name" value="ENTEROCHELIN ESTERASE-RELATED"/>
    <property type="match status" value="1"/>
</dbReference>
<protein>
    <submittedName>
        <fullName evidence="2">Putative esterase</fullName>
    </submittedName>
</protein>
<dbReference type="Pfam" id="PF00756">
    <property type="entry name" value="Esterase"/>
    <property type="match status" value="1"/>
</dbReference>
<dbReference type="InterPro" id="IPR029058">
    <property type="entry name" value="AB_hydrolase_fold"/>
</dbReference>
<proteinExistence type="predicted"/>
<evidence type="ECO:0000313" key="3">
    <source>
        <dbReference type="Proteomes" id="UP000003963"/>
    </source>
</evidence>
<dbReference type="STRING" id="457427.SSOG_06063"/>
<accession>D9WTC8</accession>
<name>D9WTC8_9ACTN</name>
<feature type="region of interest" description="Disordered" evidence="1">
    <location>
        <begin position="1"/>
        <end position="37"/>
    </location>
</feature>
<evidence type="ECO:0000313" key="2">
    <source>
        <dbReference type="EMBL" id="EFL26350.1"/>
    </source>
</evidence>
<dbReference type="PANTHER" id="PTHR48098:SF6">
    <property type="entry name" value="FERRI-BACILLIBACTIN ESTERASE BESA"/>
    <property type="match status" value="1"/>
</dbReference>